<protein>
    <submittedName>
        <fullName evidence="2">Dienelactone hydrolase</fullName>
    </submittedName>
</protein>
<proteinExistence type="predicted"/>
<reference evidence="2 3" key="1">
    <citation type="submission" date="2017-08" db="EMBL/GenBank/DDBJ databases">
        <title>Lysobacter sylvestris genome.</title>
        <authorList>
            <person name="Zhang D.-C."/>
            <person name="Albuquerque L."/>
            <person name="Franca L."/>
            <person name="Froufe H.J.C."/>
            <person name="Barroso C."/>
            <person name="Egas C."/>
            <person name="Da Costa M."/>
            <person name="Margesin R."/>
        </authorList>
    </citation>
    <scope>NUCLEOTIDE SEQUENCE [LARGE SCALE GENOMIC DNA]</scope>
    <source>
        <strain evidence="2 3">AM20-91</strain>
    </source>
</reference>
<keyword evidence="3" id="KW-1185">Reference proteome</keyword>
<keyword evidence="2" id="KW-0378">Hydrolase</keyword>
<feature type="domain" description="Dienelactone hydrolase" evidence="1">
    <location>
        <begin position="13"/>
        <end position="219"/>
    </location>
</feature>
<dbReference type="Proteomes" id="UP000236220">
    <property type="component" value="Unassembled WGS sequence"/>
</dbReference>
<dbReference type="Gene3D" id="3.40.50.1820">
    <property type="entry name" value="alpha/beta hydrolase"/>
    <property type="match status" value="1"/>
</dbReference>
<dbReference type="InterPro" id="IPR051049">
    <property type="entry name" value="Dienelactone_hydrolase-like"/>
</dbReference>
<organism evidence="2 3">
    <name type="scientific">Solilutibacter silvestris</name>
    <dbReference type="NCBI Taxonomy" id="1645665"/>
    <lineage>
        <taxon>Bacteria</taxon>
        <taxon>Pseudomonadati</taxon>
        <taxon>Pseudomonadota</taxon>
        <taxon>Gammaproteobacteria</taxon>
        <taxon>Lysobacterales</taxon>
        <taxon>Lysobacteraceae</taxon>
        <taxon>Solilutibacter</taxon>
    </lineage>
</organism>
<name>A0A2K1PYZ9_9GAMM</name>
<comment type="caution">
    <text evidence="2">The sequence shown here is derived from an EMBL/GenBank/DDBJ whole genome shotgun (WGS) entry which is preliminary data.</text>
</comment>
<dbReference type="PANTHER" id="PTHR46623">
    <property type="entry name" value="CARBOXYMETHYLENEBUTENOLIDASE-RELATED"/>
    <property type="match status" value="1"/>
</dbReference>
<gene>
    <name evidence="2" type="ORF">Lysil_2175</name>
</gene>
<evidence type="ECO:0000259" key="1">
    <source>
        <dbReference type="Pfam" id="PF01738"/>
    </source>
</evidence>
<dbReference type="GO" id="GO:0016787">
    <property type="term" value="F:hydrolase activity"/>
    <property type="evidence" value="ECO:0007669"/>
    <property type="project" value="UniProtKB-KW"/>
</dbReference>
<dbReference type="InterPro" id="IPR029058">
    <property type="entry name" value="AB_hydrolase_fold"/>
</dbReference>
<dbReference type="PANTHER" id="PTHR46623:SF6">
    <property type="entry name" value="ALPHA_BETA-HYDROLASES SUPERFAMILY PROTEIN"/>
    <property type="match status" value="1"/>
</dbReference>
<dbReference type="Pfam" id="PF01738">
    <property type="entry name" value="DLH"/>
    <property type="match status" value="1"/>
</dbReference>
<dbReference type="RefSeq" id="WP_103075637.1">
    <property type="nucleotide sequence ID" value="NZ_NPZB01000002.1"/>
</dbReference>
<evidence type="ECO:0000313" key="2">
    <source>
        <dbReference type="EMBL" id="PNS07999.1"/>
    </source>
</evidence>
<dbReference type="SUPFAM" id="SSF53474">
    <property type="entry name" value="alpha/beta-Hydrolases"/>
    <property type="match status" value="1"/>
</dbReference>
<dbReference type="OrthoDB" id="9787933at2"/>
<dbReference type="InterPro" id="IPR002925">
    <property type="entry name" value="Dienelactn_hydro"/>
</dbReference>
<accession>A0A2K1PYZ9</accession>
<sequence length="221" mass="24053">MKIELDTPDGRIGGWLARPQRPSTMGLIVIQEIFGVTTHIRDITDRYAREGFIALAPALFDVLEPDIDLPYNSEGMQQGRTLIGELGFDRASHLVDAAAQRLRETGATKVGVVGFCWGGSVALLANLRLGLPAVSYYGARNVGFIDEPLRAPMLFHFGADDASTPAADIDRQRAAWPQAIIEVHPGAGHAFNRDVDPAHYHANAATRANAQTLAFFREHLA</sequence>
<dbReference type="EMBL" id="NPZB01000002">
    <property type="protein sequence ID" value="PNS07999.1"/>
    <property type="molecule type" value="Genomic_DNA"/>
</dbReference>
<evidence type="ECO:0000313" key="3">
    <source>
        <dbReference type="Proteomes" id="UP000236220"/>
    </source>
</evidence>
<dbReference type="AlphaFoldDB" id="A0A2K1PYZ9"/>